<gene>
    <name evidence="2" type="ORF">D623_10029182</name>
</gene>
<keyword evidence="1" id="KW-0472">Membrane</keyword>
<dbReference type="Proteomes" id="UP000052978">
    <property type="component" value="Unassembled WGS sequence"/>
</dbReference>
<evidence type="ECO:0000256" key="1">
    <source>
        <dbReference type="SAM" id="Phobius"/>
    </source>
</evidence>
<organism evidence="2 3">
    <name type="scientific">Myotis brandtii</name>
    <name type="common">Brandt's bat</name>
    <dbReference type="NCBI Taxonomy" id="109478"/>
    <lineage>
        <taxon>Eukaryota</taxon>
        <taxon>Metazoa</taxon>
        <taxon>Chordata</taxon>
        <taxon>Craniata</taxon>
        <taxon>Vertebrata</taxon>
        <taxon>Euteleostomi</taxon>
        <taxon>Mammalia</taxon>
        <taxon>Eutheria</taxon>
        <taxon>Laurasiatheria</taxon>
        <taxon>Chiroptera</taxon>
        <taxon>Yangochiroptera</taxon>
        <taxon>Vespertilionidae</taxon>
        <taxon>Myotis</taxon>
    </lineage>
</organism>
<evidence type="ECO:0000313" key="3">
    <source>
        <dbReference type="Proteomes" id="UP000052978"/>
    </source>
</evidence>
<accession>S7MR24</accession>
<feature type="transmembrane region" description="Helical" evidence="1">
    <location>
        <begin position="94"/>
        <end position="115"/>
    </location>
</feature>
<proteinExistence type="predicted"/>
<dbReference type="AlphaFoldDB" id="S7MR24"/>
<keyword evidence="1" id="KW-0812">Transmembrane</keyword>
<reference evidence="2 3" key="1">
    <citation type="journal article" date="2013" name="Nat. Commun.">
        <title>Genome analysis reveals insights into physiology and longevity of the Brandt's bat Myotis brandtii.</title>
        <authorList>
            <person name="Seim I."/>
            <person name="Fang X."/>
            <person name="Xiong Z."/>
            <person name="Lobanov A.V."/>
            <person name="Huang Z."/>
            <person name="Ma S."/>
            <person name="Feng Y."/>
            <person name="Turanov A.A."/>
            <person name="Zhu Y."/>
            <person name="Lenz T.L."/>
            <person name="Gerashchenko M.V."/>
            <person name="Fan D."/>
            <person name="Hee Yim S."/>
            <person name="Yao X."/>
            <person name="Jordan D."/>
            <person name="Xiong Y."/>
            <person name="Ma Y."/>
            <person name="Lyapunov A.N."/>
            <person name="Chen G."/>
            <person name="Kulakova O.I."/>
            <person name="Sun Y."/>
            <person name="Lee S.G."/>
            <person name="Bronson R.T."/>
            <person name="Moskalev A.A."/>
            <person name="Sunyaev S.R."/>
            <person name="Zhang G."/>
            <person name="Krogh A."/>
            <person name="Wang J."/>
            <person name="Gladyshev V.N."/>
        </authorList>
    </citation>
    <scope>NUCLEOTIDE SEQUENCE [LARGE SCALE GENOMIC DNA]</scope>
</reference>
<keyword evidence="3" id="KW-1185">Reference proteome</keyword>
<feature type="transmembrane region" description="Helical" evidence="1">
    <location>
        <begin position="127"/>
        <end position="147"/>
    </location>
</feature>
<dbReference type="EMBL" id="KE162055">
    <property type="protein sequence ID" value="EPQ06796.1"/>
    <property type="molecule type" value="Genomic_DNA"/>
</dbReference>
<protein>
    <submittedName>
        <fullName evidence="2">Uncharacterized protein</fullName>
    </submittedName>
</protein>
<sequence>MALTLTQLQHCSPFMFTSQGSSQRNNDAISRTVQFPGKMSAAEGTGSPCLQSSRGRELSTALPHPSVLHCSGARELQPGSHLPPLSPSPLLTSFLPPCPLFASFLILPLLLTFCLRSLILGPVCQGHYIVIVLYNTDLFITVTAQVISE</sequence>
<name>S7MR24_MYOBR</name>
<evidence type="ECO:0000313" key="2">
    <source>
        <dbReference type="EMBL" id="EPQ06796.1"/>
    </source>
</evidence>
<keyword evidence="1" id="KW-1133">Transmembrane helix</keyword>